<comment type="similarity">
    <text evidence="6">Belongs to the RuvA family.</text>
</comment>
<comment type="subcellular location">
    <subcellularLocation>
        <location evidence="6">Cytoplasm</location>
    </subcellularLocation>
</comment>
<dbReference type="GO" id="GO:0009379">
    <property type="term" value="C:Holliday junction helicase complex"/>
    <property type="evidence" value="ECO:0007669"/>
    <property type="project" value="InterPro"/>
</dbReference>
<reference evidence="8 9" key="1">
    <citation type="submission" date="2019-06" db="EMBL/GenBank/DDBJ databases">
        <authorList>
            <person name="Li J."/>
        </authorList>
    </citation>
    <scope>NUCLEOTIDE SEQUENCE [LARGE SCALE GENOMIC DNA]</scope>
    <source>
        <strain evidence="8 9">LMG 28165</strain>
    </source>
</reference>
<dbReference type="SUPFAM" id="SSF50249">
    <property type="entry name" value="Nucleic acid-binding proteins"/>
    <property type="match status" value="1"/>
</dbReference>
<comment type="caution">
    <text evidence="6">Lacks conserved residue(s) required for the propagation of feature annotation.</text>
</comment>
<evidence type="ECO:0000256" key="3">
    <source>
        <dbReference type="ARBA" id="ARBA00023125"/>
    </source>
</evidence>
<evidence type="ECO:0000256" key="2">
    <source>
        <dbReference type="ARBA" id="ARBA00022763"/>
    </source>
</evidence>
<dbReference type="Proteomes" id="UP000312032">
    <property type="component" value="Unassembled WGS sequence"/>
</dbReference>
<feature type="domain" description="Helix-hairpin-helix DNA-binding motif class 1" evidence="7">
    <location>
        <begin position="72"/>
        <end position="91"/>
    </location>
</feature>
<dbReference type="SMART" id="SM00278">
    <property type="entry name" value="HhH1"/>
    <property type="match status" value="2"/>
</dbReference>
<dbReference type="InterPro" id="IPR011114">
    <property type="entry name" value="RuvA_C"/>
</dbReference>
<evidence type="ECO:0000256" key="6">
    <source>
        <dbReference type="HAMAP-Rule" id="MF_00031"/>
    </source>
</evidence>
<dbReference type="EMBL" id="VDHJ01000006">
    <property type="protein sequence ID" value="TNL97745.1"/>
    <property type="molecule type" value="Genomic_DNA"/>
</dbReference>
<dbReference type="GO" id="GO:0006310">
    <property type="term" value="P:DNA recombination"/>
    <property type="evidence" value="ECO:0007669"/>
    <property type="project" value="UniProtKB-UniRule"/>
</dbReference>
<feature type="domain" description="Helix-hairpin-helix DNA-binding motif class 1" evidence="7">
    <location>
        <begin position="107"/>
        <end position="126"/>
    </location>
</feature>
<keyword evidence="5 6" id="KW-0234">DNA repair</keyword>
<evidence type="ECO:0000313" key="8">
    <source>
        <dbReference type="EMBL" id="TNL97745.1"/>
    </source>
</evidence>
<keyword evidence="4 6" id="KW-0233">DNA recombination</keyword>
<dbReference type="InterPro" id="IPR003583">
    <property type="entry name" value="Hlx-hairpin-Hlx_DNA-bd_motif"/>
</dbReference>
<dbReference type="NCBIfam" id="TIGR00084">
    <property type="entry name" value="ruvA"/>
    <property type="match status" value="1"/>
</dbReference>
<dbReference type="SUPFAM" id="SSF46929">
    <property type="entry name" value="DNA helicase RuvA subunit, C-terminal domain"/>
    <property type="match status" value="1"/>
</dbReference>
<keyword evidence="2 6" id="KW-0227">DNA damage</keyword>
<name>A0A5C4U3Z8_9CORY</name>
<dbReference type="InterPro" id="IPR036267">
    <property type="entry name" value="RuvA_C_sf"/>
</dbReference>
<evidence type="ECO:0000313" key="9">
    <source>
        <dbReference type="Proteomes" id="UP000312032"/>
    </source>
</evidence>
<feature type="region of interest" description="Domain III" evidence="6">
    <location>
        <begin position="152"/>
        <end position="199"/>
    </location>
</feature>
<keyword evidence="3 6" id="KW-0238">DNA-binding</keyword>
<dbReference type="InterPro" id="IPR010994">
    <property type="entry name" value="RuvA_2-like"/>
</dbReference>
<dbReference type="InterPro" id="IPR013849">
    <property type="entry name" value="DNA_helicase_Holl-junc_RuvA_I"/>
</dbReference>
<dbReference type="GO" id="GO:0005737">
    <property type="term" value="C:cytoplasm"/>
    <property type="evidence" value="ECO:0007669"/>
    <property type="project" value="UniProtKB-SubCell"/>
</dbReference>
<dbReference type="Gene3D" id="1.10.8.10">
    <property type="entry name" value="DNA helicase RuvA subunit, C-terminal domain"/>
    <property type="match status" value="1"/>
</dbReference>
<dbReference type="RefSeq" id="WP_139465460.1">
    <property type="nucleotide sequence ID" value="NZ_VDHJ01000006.1"/>
</dbReference>
<evidence type="ECO:0000256" key="4">
    <source>
        <dbReference type="ARBA" id="ARBA00023172"/>
    </source>
</evidence>
<dbReference type="GO" id="GO:0009378">
    <property type="term" value="F:four-way junction helicase activity"/>
    <property type="evidence" value="ECO:0007669"/>
    <property type="project" value="InterPro"/>
</dbReference>
<proteinExistence type="inferred from homology"/>
<dbReference type="GO" id="GO:0005524">
    <property type="term" value="F:ATP binding"/>
    <property type="evidence" value="ECO:0007669"/>
    <property type="project" value="InterPro"/>
</dbReference>
<dbReference type="Gene3D" id="1.10.150.20">
    <property type="entry name" value="5' to 3' exonuclease, C-terminal subdomain"/>
    <property type="match status" value="1"/>
</dbReference>
<comment type="function">
    <text evidence="6">The RuvA-RuvB-RuvC complex processes Holliday junction (HJ) DNA during genetic recombination and DNA repair, while the RuvA-RuvB complex plays an important role in the rescue of blocked DNA replication forks via replication fork reversal (RFR). RuvA specifically binds to HJ cruciform DNA, conferring on it an open structure. The RuvB hexamer acts as an ATP-dependent pump, pulling dsDNA into and through the RuvAB complex. HJ branch migration allows RuvC to scan DNA until it finds its consensus sequence, where it cleaves and resolves the cruciform DNA.</text>
</comment>
<evidence type="ECO:0000256" key="5">
    <source>
        <dbReference type="ARBA" id="ARBA00023204"/>
    </source>
</evidence>
<dbReference type="InterPro" id="IPR012340">
    <property type="entry name" value="NA-bd_OB-fold"/>
</dbReference>
<dbReference type="GO" id="GO:0006281">
    <property type="term" value="P:DNA repair"/>
    <property type="evidence" value="ECO:0007669"/>
    <property type="project" value="UniProtKB-UniRule"/>
</dbReference>
<protein>
    <recommendedName>
        <fullName evidence="6">Holliday junction branch migration complex subunit RuvA</fullName>
    </recommendedName>
</protein>
<keyword evidence="1 6" id="KW-0963">Cytoplasm</keyword>
<sequence length="199" mass="20788">MIASLHGTVLDIAPGNAVIDCNGVGYLILATPRTLGQLRRGEEAFVLTHLAVKEDAMTLYGFATGEERRFFLLLQSVTGLGPKLALATVGTLSPEELAQAISAGDTKRLQSVPGIGKKVAERIAMELKDKVAEFAPQPTSSVAATNPNPAVAGQVVDALVGLGFSERQAEPVVTQVLAEHPESPVNIVLKAALTQLGKA</sequence>
<gene>
    <name evidence="6 8" type="primary">ruvA</name>
    <name evidence="8" type="ORF">FHE74_05255</name>
</gene>
<dbReference type="Pfam" id="PF01330">
    <property type="entry name" value="RuvA_N"/>
    <property type="match status" value="1"/>
</dbReference>
<accession>A0A5C4U3Z8</accession>
<keyword evidence="9" id="KW-1185">Reference proteome</keyword>
<comment type="domain">
    <text evidence="6">Has three domains with a flexible linker between the domains II and III and assumes an 'L' shape. Domain III is highly mobile and contacts RuvB.</text>
</comment>
<dbReference type="SUPFAM" id="SSF47781">
    <property type="entry name" value="RuvA domain 2-like"/>
    <property type="match status" value="1"/>
</dbReference>
<dbReference type="InterPro" id="IPR000085">
    <property type="entry name" value="RuvA"/>
</dbReference>
<evidence type="ECO:0000259" key="7">
    <source>
        <dbReference type="SMART" id="SM00278"/>
    </source>
</evidence>
<dbReference type="GO" id="GO:0000400">
    <property type="term" value="F:four-way junction DNA binding"/>
    <property type="evidence" value="ECO:0007669"/>
    <property type="project" value="UniProtKB-UniRule"/>
</dbReference>
<dbReference type="GO" id="GO:0048476">
    <property type="term" value="C:Holliday junction resolvase complex"/>
    <property type="evidence" value="ECO:0007669"/>
    <property type="project" value="UniProtKB-UniRule"/>
</dbReference>
<dbReference type="Gene3D" id="2.40.50.140">
    <property type="entry name" value="Nucleic acid-binding proteins"/>
    <property type="match status" value="1"/>
</dbReference>
<dbReference type="CDD" id="cd14332">
    <property type="entry name" value="UBA_RuvA_C"/>
    <property type="match status" value="1"/>
</dbReference>
<comment type="caution">
    <text evidence="8">The sequence shown here is derived from an EMBL/GenBank/DDBJ whole genome shotgun (WGS) entry which is preliminary data.</text>
</comment>
<dbReference type="OrthoDB" id="5293449at2"/>
<dbReference type="Pfam" id="PF07499">
    <property type="entry name" value="RuvA_C"/>
    <property type="match status" value="1"/>
</dbReference>
<comment type="subunit">
    <text evidence="6">Homotetramer. Forms an RuvA(8)-RuvB(12)-Holliday junction (HJ) complex. HJ DNA is sandwiched between 2 RuvA tetramers; dsDNA enters through RuvA and exits via RuvB. An RuvB hexamer assembles on each DNA strand where it exits the tetramer. Each RuvB hexamer is contacted by two RuvA subunits (via domain III) on 2 adjacent RuvB subunits; this complex drives branch migration. In the full resolvosome a probable DNA-RuvA(4)-RuvB(12)-RuvC(2) complex forms which resolves the HJ.</text>
</comment>
<dbReference type="AlphaFoldDB" id="A0A5C4U3Z8"/>
<organism evidence="8 9">
    <name type="scientific">Corynebacterium tapiri</name>
    <dbReference type="NCBI Taxonomy" id="1448266"/>
    <lineage>
        <taxon>Bacteria</taxon>
        <taxon>Bacillati</taxon>
        <taxon>Actinomycetota</taxon>
        <taxon>Actinomycetes</taxon>
        <taxon>Mycobacteriales</taxon>
        <taxon>Corynebacteriaceae</taxon>
        <taxon>Corynebacterium</taxon>
    </lineage>
</organism>
<dbReference type="HAMAP" id="MF_00031">
    <property type="entry name" value="DNA_HJ_migration_RuvA"/>
    <property type="match status" value="1"/>
</dbReference>
<dbReference type="Pfam" id="PF14520">
    <property type="entry name" value="HHH_5"/>
    <property type="match status" value="1"/>
</dbReference>
<feature type="region of interest" description="Domain II" evidence="6">
    <location>
        <begin position="64"/>
        <end position="141"/>
    </location>
</feature>
<evidence type="ECO:0000256" key="1">
    <source>
        <dbReference type="ARBA" id="ARBA00022490"/>
    </source>
</evidence>